<dbReference type="GO" id="GO:0055085">
    <property type="term" value="P:transmembrane transport"/>
    <property type="evidence" value="ECO:0007669"/>
    <property type="project" value="InterPro"/>
</dbReference>
<keyword evidence="9 11" id="KW-0472">Membrane</keyword>
<evidence type="ECO:0000259" key="12">
    <source>
        <dbReference type="PROSITE" id="PS52015"/>
    </source>
</evidence>
<comment type="subcellular location">
    <subcellularLocation>
        <location evidence="1">Cell inner membrane</location>
        <topology evidence="1">Single-pass membrane protein</topology>
        <orientation evidence="1">Periplasmic side</orientation>
    </subcellularLocation>
</comment>
<dbReference type="PANTHER" id="PTHR33446">
    <property type="entry name" value="PROTEIN TONB-RELATED"/>
    <property type="match status" value="1"/>
</dbReference>
<dbReference type="PROSITE" id="PS52015">
    <property type="entry name" value="TONB_CTD"/>
    <property type="match status" value="1"/>
</dbReference>
<keyword evidence="6 11" id="KW-0812">Transmembrane</keyword>
<evidence type="ECO:0000256" key="10">
    <source>
        <dbReference type="SAM" id="MobiDB-lite"/>
    </source>
</evidence>
<dbReference type="InterPro" id="IPR051045">
    <property type="entry name" value="TonB-dependent_transducer"/>
</dbReference>
<feature type="compositionally biased region" description="Low complexity" evidence="10">
    <location>
        <begin position="84"/>
        <end position="95"/>
    </location>
</feature>
<evidence type="ECO:0000256" key="5">
    <source>
        <dbReference type="ARBA" id="ARBA00022519"/>
    </source>
</evidence>
<organism evidence="13 14">
    <name type="scientific">Massilia polaris</name>
    <dbReference type="NCBI Taxonomy" id="2728846"/>
    <lineage>
        <taxon>Bacteria</taxon>
        <taxon>Pseudomonadati</taxon>
        <taxon>Pseudomonadota</taxon>
        <taxon>Betaproteobacteria</taxon>
        <taxon>Burkholderiales</taxon>
        <taxon>Oxalobacteraceae</taxon>
        <taxon>Telluria group</taxon>
        <taxon>Massilia</taxon>
    </lineage>
</organism>
<keyword evidence="3" id="KW-0813">Transport</keyword>
<dbReference type="GO" id="GO:0015031">
    <property type="term" value="P:protein transport"/>
    <property type="evidence" value="ECO:0007669"/>
    <property type="project" value="UniProtKB-KW"/>
</dbReference>
<keyword evidence="4" id="KW-1003">Cell membrane</keyword>
<reference evidence="13 14" key="1">
    <citation type="submission" date="2020-04" db="EMBL/GenBank/DDBJ databases">
        <title>Massilia sp. RP-1-19 isolated from soil.</title>
        <authorList>
            <person name="Dahal R.H."/>
        </authorList>
    </citation>
    <scope>NUCLEOTIDE SEQUENCE [LARGE SCALE GENOMIC DNA]</scope>
    <source>
        <strain evidence="13 14">RP-1-19</strain>
    </source>
</reference>
<feature type="transmembrane region" description="Helical" evidence="11">
    <location>
        <begin position="29"/>
        <end position="49"/>
    </location>
</feature>
<keyword evidence="8 11" id="KW-1133">Transmembrane helix</keyword>
<dbReference type="InterPro" id="IPR037682">
    <property type="entry name" value="TonB_C"/>
</dbReference>
<keyword evidence="14" id="KW-1185">Reference proteome</keyword>
<name>A0A848HHR9_9BURK</name>
<dbReference type="AlphaFoldDB" id="A0A848HHR9"/>
<evidence type="ECO:0000313" key="14">
    <source>
        <dbReference type="Proteomes" id="UP000583752"/>
    </source>
</evidence>
<feature type="compositionally biased region" description="Pro residues" evidence="10">
    <location>
        <begin position="71"/>
        <end position="83"/>
    </location>
</feature>
<evidence type="ECO:0000313" key="13">
    <source>
        <dbReference type="EMBL" id="NML61416.1"/>
    </source>
</evidence>
<evidence type="ECO:0000256" key="7">
    <source>
        <dbReference type="ARBA" id="ARBA00022927"/>
    </source>
</evidence>
<proteinExistence type="inferred from homology"/>
<dbReference type="GO" id="GO:0098797">
    <property type="term" value="C:plasma membrane protein complex"/>
    <property type="evidence" value="ECO:0007669"/>
    <property type="project" value="TreeGrafter"/>
</dbReference>
<comment type="similarity">
    <text evidence="2">Belongs to the TonB family.</text>
</comment>
<evidence type="ECO:0000256" key="4">
    <source>
        <dbReference type="ARBA" id="ARBA00022475"/>
    </source>
</evidence>
<dbReference type="RefSeq" id="WP_169465320.1">
    <property type="nucleotide sequence ID" value="NZ_JABBGG010000005.1"/>
</dbReference>
<dbReference type="Gene3D" id="3.30.1150.10">
    <property type="match status" value="1"/>
</dbReference>
<dbReference type="NCBIfam" id="TIGR01352">
    <property type="entry name" value="tonB_Cterm"/>
    <property type="match status" value="1"/>
</dbReference>
<dbReference type="EMBL" id="JABBGG010000005">
    <property type="protein sequence ID" value="NML61416.1"/>
    <property type="molecule type" value="Genomic_DNA"/>
</dbReference>
<gene>
    <name evidence="13" type="ORF">HHL21_10060</name>
</gene>
<evidence type="ECO:0000256" key="2">
    <source>
        <dbReference type="ARBA" id="ARBA00006555"/>
    </source>
</evidence>
<accession>A0A848HHR9</accession>
<keyword evidence="5" id="KW-0997">Cell inner membrane</keyword>
<evidence type="ECO:0000256" key="3">
    <source>
        <dbReference type="ARBA" id="ARBA00022448"/>
    </source>
</evidence>
<feature type="region of interest" description="Disordered" evidence="10">
    <location>
        <begin position="71"/>
        <end position="104"/>
    </location>
</feature>
<dbReference type="Pfam" id="PF03544">
    <property type="entry name" value="TonB_C"/>
    <property type="match status" value="1"/>
</dbReference>
<feature type="domain" description="TonB C-terminal" evidence="12">
    <location>
        <begin position="106"/>
        <end position="196"/>
    </location>
</feature>
<dbReference type="GO" id="GO:0031992">
    <property type="term" value="F:energy transducer activity"/>
    <property type="evidence" value="ECO:0007669"/>
    <property type="project" value="TreeGrafter"/>
</dbReference>
<evidence type="ECO:0000256" key="1">
    <source>
        <dbReference type="ARBA" id="ARBA00004383"/>
    </source>
</evidence>
<comment type="caution">
    <text evidence="13">The sequence shown here is derived from an EMBL/GenBank/DDBJ whole genome shotgun (WGS) entry which is preliminary data.</text>
</comment>
<evidence type="ECO:0000256" key="8">
    <source>
        <dbReference type="ARBA" id="ARBA00022989"/>
    </source>
</evidence>
<protein>
    <submittedName>
        <fullName evidence="13">Energy transducer TonB</fullName>
    </submittedName>
</protein>
<dbReference type="Proteomes" id="UP000583752">
    <property type="component" value="Unassembled WGS sequence"/>
</dbReference>
<evidence type="ECO:0000256" key="9">
    <source>
        <dbReference type="ARBA" id="ARBA00023136"/>
    </source>
</evidence>
<keyword evidence="7" id="KW-0653">Protein transport</keyword>
<evidence type="ECO:0000256" key="11">
    <source>
        <dbReference type="SAM" id="Phobius"/>
    </source>
</evidence>
<evidence type="ECO:0000256" key="6">
    <source>
        <dbReference type="ARBA" id="ARBA00022692"/>
    </source>
</evidence>
<dbReference type="SUPFAM" id="SSF74653">
    <property type="entry name" value="TolA/TonB C-terminal domain"/>
    <property type="match status" value="1"/>
</dbReference>
<dbReference type="InterPro" id="IPR006260">
    <property type="entry name" value="TonB/TolA_C"/>
</dbReference>
<dbReference type="PANTHER" id="PTHR33446:SF2">
    <property type="entry name" value="PROTEIN TONB"/>
    <property type="match status" value="1"/>
</dbReference>
<sequence>MSATAWPSGPGFSAIAALVGRIRTRFGPVAVVIAAHALLFYVISTGLLARVAEVALPQMVDVIFVAPEPEPPAPAPPAPPPSAPAESPRVAVASVPAPPQPGGPKTISSGVEYIQAPQPVYPSQSRRMGEQGKVVLRVLVNEKGQPDQVLVQHSSGSSRLDEAGRQAALRALFKPHVEDGRPVAVFVIVPLNFQLG</sequence>